<proteinExistence type="predicted"/>
<dbReference type="AlphaFoldDB" id="A0A0D7CN14"/>
<evidence type="ECO:0000313" key="2">
    <source>
        <dbReference type="Proteomes" id="UP000032458"/>
    </source>
</evidence>
<accession>A0A0D7CN14</accession>
<name>A0A0D7CN14_9ACTN</name>
<gene>
    <name evidence="1" type="ORF">SNA_17545</name>
</gene>
<sequence length="93" mass="9897">MAVINSGSNALAAPEGAMHADDVLAAYTWSAGDCFRCATPQVPTVSVGEIDTPSGERYDIRACGRCVVAMEAERQRWARRHGLAYRPGELGAS</sequence>
<keyword evidence="2" id="KW-1185">Reference proteome</keyword>
<dbReference type="PATRIC" id="fig|1240678.4.peg.3697"/>
<dbReference type="Proteomes" id="UP000032458">
    <property type="component" value="Unassembled WGS sequence"/>
</dbReference>
<protein>
    <submittedName>
        <fullName evidence="1">Uncharacterized protein</fullName>
    </submittedName>
</protein>
<evidence type="ECO:0000313" key="1">
    <source>
        <dbReference type="EMBL" id="KIZ16807.1"/>
    </source>
</evidence>
<comment type="caution">
    <text evidence="1">The sequence shown here is derived from an EMBL/GenBank/DDBJ whole genome shotgun (WGS) entry which is preliminary data.</text>
</comment>
<dbReference type="EMBL" id="JRKI01000026">
    <property type="protein sequence ID" value="KIZ16807.1"/>
    <property type="molecule type" value="Genomic_DNA"/>
</dbReference>
<reference evidence="1 2" key="1">
    <citation type="submission" date="2014-09" db="EMBL/GenBank/DDBJ databases">
        <title>Draft genome sequence of Streptomyces natalensis ATCC 27448, producer of the antifungal pimaricin.</title>
        <authorList>
            <person name="Mendes M.V."/>
            <person name="Beites T."/>
            <person name="Pires S."/>
            <person name="Santos C.L."/>
            <person name="Moradas-Ferreira P."/>
        </authorList>
    </citation>
    <scope>NUCLEOTIDE SEQUENCE [LARGE SCALE GENOMIC DNA]</scope>
    <source>
        <strain evidence="1 2">ATCC 27448</strain>
    </source>
</reference>
<organism evidence="1 2">
    <name type="scientific">Streptomyces natalensis ATCC 27448</name>
    <dbReference type="NCBI Taxonomy" id="1240678"/>
    <lineage>
        <taxon>Bacteria</taxon>
        <taxon>Bacillati</taxon>
        <taxon>Actinomycetota</taxon>
        <taxon>Actinomycetes</taxon>
        <taxon>Kitasatosporales</taxon>
        <taxon>Streptomycetaceae</taxon>
        <taxon>Streptomyces</taxon>
    </lineage>
</organism>